<dbReference type="InterPro" id="IPR000847">
    <property type="entry name" value="LysR_HTH_N"/>
</dbReference>
<dbReference type="AlphaFoldDB" id="A0A3P1SVU4"/>
<comment type="caution">
    <text evidence="6">The sequence shown here is derived from an EMBL/GenBank/DDBJ whole genome shotgun (WGS) entry which is preliminary data.</text>
</comment>
<keyword evidence="2" id="KW-0805">Transcription regulation</keyword>
<name>A0A3P1SVU4_9GAMM</name>
<dbReference type="PANTHER" id="PTHR30126">
    <property type="entry name" value="HTH-TYPE TRANSCRIPTIONAL REGULATOR"/>
    <property type="match status" value="1"/>
</dbReference>
<protein>
    <submittedName>
        <fullName evidence="6">LysR family transcriptional regulator</fullName>
    </submittedName>
</protein>
<dbReference type="GO" id="GO:0000976">
    <property type="term" value="F:transcription cis-regulatory region binding"/>
    <property type="evidence" value="ECO:0007669"/>
    <property type="project" value="TreeGrafter"/>
</dbReference>
<dbReference type="RefSeq" id="WP_124924302.1">
    <property type="nucleotide sequence ID" value="NZ_BMOH01000001.1"/>
</dbReference>
<evidence type="ECO:0000256" key="2">
    <source>
        <dbReference type="ARBA" id="ARBA00023015"/>
    </source>
</evidence>
<dbReference type="InterPro" id="IPR036390">
    <property type="entry name" value="WH_DNA-bd_sf"/>
</dbReference>
<sequence>MSRRENLLPRQLGDAHIRLLRIYKAVVESGGFSAAEVELNISRPAISLAISELESLLNMRLCNRGRAGFALTEQGEEVYDATLQLLGGLENFRARINAINTELKGELNIGITDNMVTVPHMRITRALAALKERGPEVRINIRMIPPKDIESSVLDGQLLVGVVAEQRTLPGLNYLPLYEEQSLLYCSSEHPLFNSNQSKLTDDELASYDAVLPAYPQSADIKQQQALLKASASSTDREGIAFLIHSGSYIGFLPTHYAEQWVKEGRLKAIQPEQRSFTTHFTAITRKGARTNLIREAYMEELEKTAE</sequence>
<dbReference type="InterPro" id="IPR005119">
    <property type="entry name" value="LysR_subst-bd"/>
</dbReference>
<evidence type="ECO:0000256" key="4">
    <source>
        <dbReference type="ARBA" id="ARBA00023163"/>
    </source>
</evidence>
<evidence type="ECO:0000256" key="1">
    <source>
        <dbReference type="ARBA" id="ARBA00009437"/>
    </source>
</evidence>
<reference evidence="6 7" key="1">
    <citation type="submission" date="2018-11" db="EMBL/GenBank/DDBJ databases">
        <title>The draft genome sequence of Amphritea balenae JAMM 1525T.</title>
        <authorList>
            <person name="Fang Z."/>
            <person name="Zhang Y."/>
            <person name="Han X."/>
        </authorList>
    </citation>
    <scope>NUCLEOTIDE SEQUENCE [LARGE SCALE GENOMIC DNA]</scope>
    <source>
        <strain evidence="6 7">JAMM 1525</strain>
    </source>
</reference>
<dbReference type="GO" id="GO:0003700">
    <property type="term" value="F:DNA-binding transcription factor activity"/>
    <property type="evidence" value="ECO:0007669"/>
    <property type="project" value="InterPro"/>
</dbReference>
<dbReference type="SUPFAM" id="SSF53850">
    <property type="entry name" value="Periplasmic binding protein-like II"/>
    <property type="match status" value="1"/>
</dbReference>
<keyword evidence="4" id="KW-0804">Transcription</keyword>
<proteinExistence type="inferred from homology"/>
<accession>A0A3P1SVU4</accession>
<dbReference type="Gene3D" id="3.40.190.10">
    <property type="entry name" value="Periplasmic binding protein-like II"/>
    <property type="match status" value="2"/>
</dbReference>
<dbReference type="Proteomes" id="UP000267535">
    <property type="component" value="Unassembled WGS sequence"/>
</dbReference>
<gene>
    <name evidence="6" type="ORF">EHS89_01315</name>
</gene>
<evidence type="ECO:0000259" key="5">
    <source>
        <dbReference type="PROSITE" id="PS50931"/>
    </source>
</evidence>
<dbReference type="Gene3D" id="1.10.10.10">
    <property type="entry name" value="Winged helix-like DNA-binding domain superfamily/Winged helix DNA-binding domain"/>
    <property type="match status" value="1"/>
</dbReference>
<dbReference type="InterPro" id="IPR036388">
    <property type="entry name" value="WH-like_DNA-bd_sf"/>
</dbReference>
<dbReference type="OrthoDB" id="8587655at2"/>
<dbReference type="SUPFAM" id="SSF46785">
    <property type="entry name" value="Winged helix' DNA-binding domain"/>
    <property type="match status" value="1"/>
</dbReference>
<evidence type="ECO:0000313" key="7">
    <source>
        <dbReference type="Proteomes" id="UP000267535"/>
    </source>
</evidence>
<dbReference type="EMBL" id="RQXV01000001">
    <property type="protein sequence ID" value="RRD01230.1"/>
    <property type="molecule type" value="Genomic_DNA"/>
</dbReference>
<feature type="domain" description="HTH lysR-type" evidence="5">
    <location>
        <begin position="17"/>
        <end position="72"/>
    </location>
</feature>
<keyword evidence="7" id="KW-1185">Reference proteome</keyword>
<dbReference type="PANTHER" id="PTHR30126:SF98">
    <property type="entry name" value="HTH-TYPE TRANSCRIPTIONAL ACTIVATOR BAUR"/>
    <property type="match status" value="1"/>
</dbReference>
<dbReference type="Pfam" id="PF00126">
    <property type="entry name" value="HTH_1"/>
    <property type="match status" value="1"/>
</dbReference>
<dbReference type="PROSITE" id="PS50931">
    <property type="entry name" value="HTH_LYSR"/>
    <property type="match status" value="1"/>
</dbReference>
<dbReference type="Pfam" id="PF03466">
    <property type="entry name" value="LysR_substrate"/>
    <property type="match status" value="1"/>
</dbReference>
<organism evidence="6 7">
    <name type="scientific">Amphritea balenae</name>
    <dbReference type="NCBI Taxonomy" id="452629"/>
    <lineage>
        <taxon>Bacteria</taxon>
        <taxon>Pseudomonadati</taxon>
        <taxon>Pseudomonadota</taxon>
        <taxon>Gammaproteobacteria</taxon>
        <taxon>Oceanospirillales</taxon>
        <taxon>Oceanospirillaceae</taxon>
        <taxon>Amphritea</taxon>
    </lineage>
</organism>
<dbReference type="CDD" id="cd05466">
    <property type="entry name" value="PBP2_LTTR_substrate"/>
    <property type="match status" value="1"/>
</dbReference>
<comment type="similarity">
    <text evidence="1">Belongs to the LysR transcriptional regulatory family.</text>
</comment>
<evidence type="ECO:0000313" key="6">
    <source>
        <dbReference type="EMBL" id="RRD01230.1"/>
    </source>
</evidence>
<evidence type="ECO:0000256" key="3">
    <source>
        <dbReference type="ARBA" id="ARBA00023125"/>
    </source>
</evidence>
<keyword evidence="3" id="KW-0238">DNA-binding</keyword>